<name>A0A917CYG9_9BACL</name>
<dbReference type="Pfam" id="PF06580">
    <property type="entry name" value="His_kinase"/>
    <property type="match status" value="1"/>
</dbReference>
<keyword evidence="11" id="KW-0472">Membrane</keyword>
<evidence type="ECO:0000256" key="6">
    <source>
        <dbReference type="ARBA" id="ARBA00022741"/>
    </source>
</evidence>
<keyword evidence="4" id="KW-0808">Transferase</keyword>
<dbReference type="GO" id="GO:0005524">
    <property type="term" value="F:ATP binding"/>
    <property type="evidence" value="ECO:0007669"/>
    <property type="project" value="UniProtKB-KW"/>
</dbReference>
<reference evidence="14" key="1">
    <citation type="journal article" date="2014" name="Int. J. Syst. Evol. Microbiol.">
        <title>Complete genome sequence of Corynebacterium casei LMG S-19264T (=DSM 44701T), isolated from a smear-ripened cheese.</title>
        <authorList>
            <consortium name="US DOE Joint Genome Institute (JGI-PGF)"/>
            <person name="Walter F."/>
            <person name="Albersmeier A."/>
            <person name="Kalinowski J."/>
            <person name="Ruckert C."/>
        </authorList>
    </citation>
    <scope>NUCLEOTIDE SEQUENCE</scope>
    <source>
        <strain evidence="14">CGMCC 1.16134</strain>
    </source>
</reference>
<keyword evidence="15" id="KW-1185">Reference proteome</keyword>
<dbReference type="Proteomes" id="UP000637643">
    <property type="component" value="Unassembled WGS sequence"/>
</dbReference>
<dbReference type="PANTHER" id="PTHR34220:SF11">
    <property type="entry name" value="SENSOR PROTEIN KINASE HPTS"/>
    <property type="match status" value="1"/>
</dbReference>
<evidence type="ECO:0000256" key="7">
    <source>
        <dbReference type="ARBA" id="ARBA00022777"/>
    </source>
</evidence>
<protein>
    <recommendedName>
        <fullName evidence="16">Signal transduction histidine kinase internal region domain-containing protein</fullName>
    </recommendedName>
</protein>
<comment type="caution">
    <text evidence="14">The sequence shown here is derived from an EMBL/GenBank/DDBJ whole genome shotgun (WGS) entry which is preliminary data.</text>
</comment>
<keyword evidence="7" id="KW-0418">Kinase</keyword>
<keyword evidence="2" id="KW-1003">Cell membrane</keyword>
<dbReference type="SUPFAM" id="SSF55874">
    <property type="entry name" value="ATPase domain of HSP90 chaperone/DNA topoisomerase II/histidine kinase"/>
    <property type="match status" value="1"/>
</dbReference>
<dbReference type="InterPro" id="IPR036890">
    <property type="entry name" value="HATPase_C_sf"/>
</dbReference>
<evidence type="ECO:0000256" key="4">
    <source>
        <dbReference type="ARBA" id="ARBA00022679"/>
    </source>
</evidence>
<feature type="domain" description="Histidine kinase/HSP90-like ATPase" evidence="12">
    <location>
        <begin position="121"/>
        <end position="225"/>
    </location>
</feature>
<evidence type="ECO:0000256" key="3">
    <source>
        <dbReference type="ARBA" id="ARBA00022553"/>
    </source>
</evidence>
<keyword evidence="8" id="KW-0067">ATP-binding</keyword>
<dbReference type="GO" id="GO:0000155">
    <property type="term" value="F:phosphorelay sensor kinase activity"/>
    <property type="evidence" value="ECO:0007669"/>
    <property type="project" value="InterPro"/>
</dbReference>
<evidence type="ECO:0000256" key="5">
    <source>
        <dbReference type="ARBA" id="ARBA00022692"/>
    </source>
</evidence>
<sequence>MAVRIQDLLADLHESEDLKRRLEIRALQSQINPHFMYNTLNTIRMFAMMKDYDQINSLMGRLVSLLRYSMENYEQTVTLQQELDYLEDYVGLLNMRYKYQIALQVETEEPLQRLQIPKLSLQPLIENAVFHGILPAKTPDGLITIRVYTDPEQNKMMMEIRDNGIGMEQAELEKLRIHLLREEISENIGMQNVWMRMRLMFGKTTQLMLSSEPGGGMNIRFIIEMDSVRVKEEPYE</sequence>
<comment type="subcellular location">
    <subcellularLocation>
        <location evidence="1">Cell membrane</location>
        <topology evidence="1">Multi-pass membrane protein</topology>
    </subcellularLocation>
</comment>
<gene>
    <name evidence="14" type="ORF">GCM10010912_53070</name>
</gene>
<dbReference type="Pfam" id="PF02518">
    <property type="entry name" value="HATPase_c"/>
    <property type="match status" value="1"/>
</dbReference>
<organism evidence="14 15">
    <name type="scientific">Paenibacillus albidus</name>
    <dbReference type="NCBI Taxonomy" id="2041023"/>
    <lineage>
        <taxon>Bacteria</taxon>
        <taxon>Bacillati</taxon>
        <taxon>Bacillota</taxon>
        <taxon>Bacilli</taxon>
        <taxon>Bacillales</taxon>
        <taxon>Paenibacillaceae</taxon>
        <taxon>Paenibacillus</taxon>
    </lineage>
</organism>
<evidence type="ECO:0000256" key="8">
    <source>
        <dbReference type="ARBA" id="ARBA00022840"/>
    </source>
</evidence>
<evidence type="ECO:0000313" key="15">
    <source>
        <dbReference type="Proteomes" id="UP000637643"/>
    </source>
</evidence>
<evidence type="ECO:0000256" key="10">
    <source>
        <dbReference type="ARBA" id="ARBA00023012"/>
    </source>
</evidence>
<keyword evidence="6" id="KW-0547">Nucleotide-binding</keyword>
<evidence type="ECO:0008006" key="16">
    <source>
        <dbReference type="Google" id="ProtNLM"/>
    </source>
</evidence>
<evidence type="ECO:0000256" key="9">
    <source>
        <dbReference type="ARBA" id="ARBA00022989"/>
    </source>
</evidence>
<dbReference type="PANTHER" id="PTHR34220">
    <property type="entry name" value="SENSOR HISTIDINE KINASE YPDA"/>
    <property type="match status" value="1"/>
</dbReference>
<reference evidence="14" key="2">
    <citation type="submission" date="2020-09" db="EMBL/GenBank/DDBJ databases">
        <authorList>
            <person name="Sun Q."/>
            <person name="Zhou Y."/>
        </authorList>
    </citation>
    <scope>NUCLEOTIDE SEQUENCE</scope>
    <source>
        <strain evidence="14">CGMCC 1.16134</strain>
    </source>
</reference>
<accession>A0A917CYG9</accession>
<keyword evidence="9" id="KW-1133">Transmembrane helix</keyword>
<evidence type="ECO:0000256" key="11">
    <source>
        <dbReference type="ARBA" id="ARBA00023136"/>
    </source>
</evidence>
<keyword evidence="5" id="KW-0812">Transmembrane</keyword>
<keyword evidence="10" id="KW-0902">Two-component regulatory system</keyword>
<proteinExistence type="predicted"/>
<dbReference type="InterPro" id="IPR010559">
    <property type="entry name" value="Sig_transdc_His_kin_internal"/>
</dbReference>
<keyword evidence="3" id="KW-0597">Phosphoprotein</keyword>
<dbReference type="InterPro" id="IPR050640">
    <property type="entry name" value="Bact_2-comp_sensor_kinase"/>
</dbReference>
<evidence type="ECO:0000256" key="2">
    <source>
        <dbReference type="ARBA" id="ARBA00022475"/>
    </source>
</evidence>
<dbReference type="Gene3D" id="3.30.565.10">
    <property type="entry name" value="Histidine kinase-like ATPase, C-terminal domain"/>
    <property type="match status" value="1"/>
</dbReference>
<dbReference type="InterPro" id="IPR003594">
    <property type="entry name" value="HATPase_dom"/>
</dbReference>
<dbReference type="EMBL" id="BMKR01000032">
    <property type="protein sequence ID" value="GGG01617.1"/>
    <property type="molecule type" value="Genomic_DNA"/>
</dbReference>
<evidence type="ECO:0000313" key="14">
    <source>
        <dbReference type="EMBL" id="GGG01617.1"/>
    </source>
</evidence>
<evidence type="ECO:0000259" key="12">
    <source>
        <dbReference type="Pfam" id="PF02518"/>
    </source>
</evidence>
<evidence type="ECO:0000256" key="1">
    <source>
        <dbReference type="ARBA" id="ARBA00004651"/>
    </source>
</evidence>
<dbReference type="AlphaFoldDB" id="A0A917CYG9"/>
<dbReference type="GO" id="GO:0005886">
    <property type="term" value="C:plasma membrane"/>
    <property type="evidence" value="ECO:0007669"/>
    <property type="project" value="UniProtKB-SubCell"/>
</dbReference>
<evidence type="ECO:0000259" key="13">
    <source>
        <dbReference type="Pfam" id="PF06580"/>
    </source>
</evidence>
<feature type="domain" description="Signal transduction histidine kinase internal region" evidence="13">
    <location>
        <begin position="23"/>
        <end position="99"/>
    </location>
</feature>